<gene>
    <name evidence="1" type="ORF">BS50DRAFT_577913</name>
</gene>
<dbReference type="EMBL" id="KZ678142">
    <property type="protein sequence ID" value="PSN62045.1"/>
    <property type="molecule type" value="Genomic_DNA"/>
</dbReference>
<dbReference type="Gene3D" id="3.20.20.60">
    <property type="entry name" value="Phosphoenolpyruvate-binding domains"/>
    <property type="match status" value="1"/>
</dbReference>
<keyword evidence="1" id="KW-0670">Pyruvate</keyword>
<dbReference type="PANTHER" id="PTHR42905:SF16">
    <property type="entry name" value="CARBOXYPHOSPHONOENOLPYRUVATE PHOSPHONOMUTASE-LIKE PROTEIN (AFU_ORTHOLOGUE AFUA_5G07230)"/>
    <property type="match status" value="1"/>
</dbReference>
<dbReference type="GO" id="GO:0003824">
    <property type="term" value="F:catalytic activity"/>
    <property type="evidence" value="ECO:0007669"/>
    <property type="project" value="InterPro"/>
</dbReference>
<sequence>MTLTMPSQPRIMPALRIPARPLGAKQSFVFHCNTAQRARLHAWTPIKPPSTLCKHTPLHLHIQAFHIQSPKNTSYSYTTMSPETKNPSQSAALAQTLKSLHTPGTPLILTNAWDPPSARAIASLSSTRALATASAAIAQAAGLDDQALTFDANLAAARNIAAVAAEFGLPLTVDFQDGYGARLEEGVGALVGMGVVGINLEDFGREVGGLYGVGEAQERVRRVLRTAEEAGVRDFVVNARTDALLVGGSIEEAIERGKAYLEAGATTAFIWGGKERGGMSVEEVKKASKELEGRLNVSLQVVRPGGLTVGELREIGVARISLGPQVMVKAMEGVKREMEAIVSG</sequence>
<keyword evidence="2" id="KW-1185">Reference proteome</keyword>
<evidence type="ECO:0000313" key="1">
    <source>
        <dbReference type="EMBL" id="PSN62045.1"/>
    </source>
</evidence>
<proteinExistence type="predicted"/>
<evidence type="ECO:0000313" key="2">
    <source>
        <dbReference type="Proteomes" id="UP000240883"/>
    </source>
</evidence>
<name>A0A2T2N9D8_CORCC</name>
<reference evidence="1 2" key="1">
    <citation type="journal article" date="2018" name="Front. Microbiol.">
        <title>Genome-Wide Analysis of Corynespora cassiicola Leaf Fall Disease Putative Effectors.</title>
        <authorList>
            <person name="Lopez D."/>
            <person name="Ribeiro S."/>
            <person name="Label P."/>
            <person name="Fumanal B."/>
            <person name="Venisse J.S."/>
            <person name="Kohler A."/>
            <person name="de Oliveira R.R."/>
            <person name="Labutti K."/>
            <person name="Lipzen A."/>
            <person name="Lail K."/>
            <person name="Bauer D."/>
            <person name="Ohm R.A."/>
            <person name="Barry K.W."/>
            <person name="Spatafora J."/>
            <person name="Grigoriev I.V."/>
            <person name="Martin F.M."/>
            <person name="Pujade-Renaud V."/>
        </authorList>
    </citation>
    <scope>NUCLEOTIDE SEQUENCE [LARGE SCALE GENOMIC DNA]</scope>
    <source>
        <strain evidence="1 2">Philippines</strain>
    </source>
</reference>
<dbReference type="Proteomes" id="UP000240883">
    <property type="component" value="Unassembled WGS sequence"/>
</dbReference>
<dbReference type="InterPro" id="IPR015813">
    <property type="entry name" value="Pyrv/PenolPyrv_kinase-like_dom"/>
</dbReference>
<dbReference type="AlphaFoldDB" id="A0A2T2N9D8"/>
<dbReference type="PANTHER" id="PTHR42905">
    <property type="entry name" value="PHOSPHOENOLPYRUVATE CARBOXYLASE"/>
    <property type="match status" value="1"/>
</dbReference>
<dbReference type="InterPro" id="IPR040442">
    <property type="entry name" value="Pyrv_kinase-like_dom_sf"/>
</dbReference>
<organism evidence="1 2">
    <name type="scientific">Corynespora cassiicola Philippines</name>
    <dbReference type="NCBI Taxonomy" id="1448308"/>
    <lineage>
        <taxon>Eukaryota</taxon>
        <taxon>Fungi</taxon>
        <taxon>Dikarya</taxon>
        <taxon>Ascomycota</taxon>
        <taxon>Pezizomycotina</taxon>
        <taxon>Dothideomycetes</taxon>
        <taxon>Pleosporomycetidae</taxon>
        <taxon>Pleosporales</taxon>
        <taxon>Corynesporascaceae</taxon>
        <taxon>Corynespora</taxon>
    </lineage>
</organism>
<dbReference type="OrthoDB" id="429143at2759"/>
<dbReference type="InterPro" id="IPR039556">
    <property type="entry name" value="ICL/PEPM"/>
</dbReference>
<dbReference type="CDD" id="cd00377">
    <property type="entry name" value="ICL_PEPM"/>
    <property type="match status" value="1"/>
</dbReference>
<protein>
    <submittedName>
        <fullName evidence="1">Phosphoenolpyruvate/pyruvate domain-containing protein</fullName>
    </submittedName>
</protein>
<dbReference type="STRING" id="1448308.A0A2T2N9D8"/>
<dbReference type="SUPFAM" id="SSF51621">
    <property type="entry name" value="Phosphoenolpyruvate/pyruvate domain"/>
    <property type="match status" value="1"/>
</dbReference>
<accession>A0A2T2N9D8</accession>
<dbReference type="Pfam" id="PF13714">
    <property type="entry name" value="PEP_mutase"/>
    <property type="match status" value="1"/>
</dbReference>